<keyword evidence="9" id="KW-1185">Reference proteome</keyword>
<dbReference type="InterPro" id="IPR001222">
    <property type="entry name" value="Znf_TFIIS"/>
</dbReference>
<evidence type="ECO:0000259" key="7">
    <source>
        <dbReference type="PROSITE" id="PS51133"/>
    </source>
</evidence>
<sequence length="169" mass="19365">MPRVSLKPTPSPSSPATQENKEKAIKFLGKLFKDAKFGDQFADELFEVHEKDSEAFNTHLRMLLSNLKKNQKLKDSIEKDEVTVKEVVGMNSYELADDEVKKLKNRVMKDEEDKKKPLDISKIPDHEFSCPKCSSRKIQETQVQLRSADEPMTRILTCANCGFGWKRSC</sequence>
<dbReference type="GO" id="GO:0005634">
    <property type="term" value="C:nucleus"/>
    <property type="evidence" value="ECO:0007669"/>
    <property type="project" value="TreeGrafter"/>
</dbReference>
<dbReference type="SUPFAM" id="SSF46942">
    <property type="entry name" value="Elongation factor TFIIS domain 2"/>
    <property type="match status" value="1"/>
</dbReference>
<evidence type="ECO:0000256" key="3">
    <source>
        <dbReference type="ARBA" id="ARBA00022833"/>
    </source>
</evidence>
<dbReference type="GO" id="GO:0006351">
    <property type="term" value="P:DNA-templated transcription"/>
    <property type="evidence" value="ECO:0007669"/>
    <property type="project" value="InterPro"/>
</dbReference>
<protein>
    <submittedName>
        <fullName evidence="8">Transcription elongation factor S-II, putative</fullName>
    </submittedName>
</protein>
<dbReference type="RefSeq" id="XP_004254973.1">
    <property type="nucleotide sequence ID" value="XM_004254925.1"/>
</dbReference>
<keyword evidence="8" id="KW-0251">Elongation factor</keyword>
<dbReference type="SUPFAM" id="SSF57783">
    <property type="entry name" value="Zinc beta-ribbon"/>
    <property type="match status" value="1"/>
</dbReference>
<keyword evidence="8" id="KW-0648">Protein biosynthesis</keyword>
<dbReference type="VEuPathDB" id="AmoebaDB:EIN_224450"/>
<proteinExistence type="predicted"/>
<evidence type="ECO:0000256" key="5">
    <source>
        <dbReference type="PROSITE-ProRule" id="PRU00472"/>
    </source>
</evidence>
<keyword evidence="4" id="KW-0539">Nucleus</keyword>
<dbReference type="Pfam" id="PF01096">
    <property type="entry name" value="Zn_ribbon_TFIIS"/>
    <property type="match status" value="1"/>
</dbReference>
<organism evidence="8 9">
    <name type="scientific">Entamoeba invadens IP1</name>
    <dbReference type="NCBI Taxonomy" id="370355"/>
    <lineage>
        <taxon>Eukaryota</taxon>
        <taxon>Amoebozoa</taxon>
        <taxon>Evosea</taxon>
        <taxon>Archamoebae</taxon>
        <taxon>Mastigamoebida</taxon>
        <taxon>Entamoebidae</taxon>
        <taxon>Entamoeba</taxon>
    </lineage>
</organism>
<evidence type="ECO:0000256" key="1">
    <source>
        <dbReference type="ARBA" id="ARBA00022723"/>
    </source>
</evidence>
<evidence type="ECO:0000256" key="6">
    <source>
        <dbReference type="SAM" id="MobiDB-lite"/>
    </source>
</evidence>
<dbReference type="AlphaFoldDB" id="A0A0A1U2B6"/>
<evidence type="ECO:0000313" key="8">
    <source>
        <dbReference type="EMBL" id="ELP88202.1"/>
    </source>
</evidence>
<dbReference type="CDD" id="cd00656">
    <property type="entry name" value="Zn-ribbon"/>
    <property type="match status" value="1"/>
</dbReference>
<feature type="domain" description="TFIIS-type" evidence="7">
    <location>
        <begin position="126"/>
        <end position="166"/>
    </location>
</feature>
<evidence type="ECO:0000256" key="4">
    <source>
        <dbReference type="ARBA" id="ARBA00023242"/>
    </source>
</evidence>
<dbReference type="GO" id="GO:0008270">
    <property type="term" value="F:zinc ion binding"/>
    <property type="evidence" value="ECO:0007669"/>
    <property type="project" value="UniProtKB-KW"/>
</dbReference>
<dbReference type="InterPro" id="IPR036575">
    <property type="entry name" value="TFIIS_cen_dom_sf"/>
</dbReference>
<dbReference type="PROSITE" id="PS51133">
    <property type="entry name" value="ZF_TFIIS_2"/>
    <property type="match status" value="1"/>
</dbReference>
<dbReference type="GeneID" id="14887313"/>
<dbReference type="Gene3D" id="1.10.472.30">
    <property type="entry name" value="Transcription elongation factor S-II, central domain"/>
    <property type="match status" value="1"/>
</dbReference>
<dbReference type="OMA" id="NCIQLHT"/>
<feature type="region of interest" description="Disordered" evidence="6">
    <location>
        <begin position="1"/>
        <end position="20"/>
    </location>
</feature>
<dbReference type="PANTHER" id="PTHR11477">
    <property type="entry name" value="TRANSCRIPTION FACTOR S-II ZINC FINGER DOMAIN-CONTAINING PROTEIN"/>
    <property type="match status" value="1"/>
</dbReference>
<dbReference type="InterPro" id="IPR003618">
    <property type="entry name" value="TFIIS_cen_dom"/>
</dbReference>
<keyword evidence="3" id="KW-0862">Zinc</keyword>
<dbReference type="OrthoDB" id="44867at2759"/>
<accession>A0A0A1U2B6</accession>
<name>A0A0A1U2B6_ENTIV</name>
<dbReference type="GO" id="GO:0003676">
    <property type="term" value="F:nucleic acid binding"/>
    <property type="evidence" value="ECO:0007669"/>
    <property type="project" value="InterPro"/>
</dbReference>
<reference evidence="8 9" key="1">
    <citation type="submission" date="2012-10" db="EMBL/GenBank/DDBJ databases">
        <authorList>
            <person name="Zafar N."/>
            <person name="Inman J."/>
            <person name="Hall N."/>
            <person name="Lorenzi H."/>
            <person name="Caler E."/>
        </authorList>
    </citation>
    <scope>NUCLEOTIDE SEQUENCE [LARGE SCALE GENOMIC DNA]</scope>
    <source>
        <strain evidence="8 9">IP1</strain>
    </source>
</reference>
<evidence type="ECO:0000256" key="2">
    <source>
        <dbReference type="ARBA" id="ARBA00022771"/>
    </source>
</evidence>
<dbReference type="KEGG" id="eiv:EIN_224450"/>
<evidence type="ECO:0000313" key="9">
    <source>
        <dbReference type="Proteomes" id="UP000014680"/>
    </source>
</evidence>
<keyword evidence="2 5" id="KW-0863">Zinc-finger</keyword>
<gene>
    <name evidence="8" type="ORF">EIN_224450</name>
</gene>
<dbReference type="PROSITE" id="PS00466">
    <property type="entry name" value="ZF_TFIIS_1"/>
    <property type="match status" value="1"/>
</dbReference>
<keyword evidence="1" id="KW-0479">Metal-binding</keyword>
<dbReference type="Pfam" id="PF07500">
    <property type="entry name" value="TFIIS_M"/>
    <property type="match status" value="1"/>
</dbReference>
<dbReference type="SMART" id="SM00440">
    <property type="entry name" value="ZnF_C2C2"/>
    <property type="match status" value="1"/>
</dbReference>
<dbReference type="Gene3D" id="2.20.25.10">
    <property type="match status" value="1"/>
</dbReference>
<dbReference type="GO" id="GO:0003746">
    <property type="term" value="F:translation elongation factor activity"/>
    <property type="evidence" value="ECO:0007669"/>
    <property type="project" value="UniProtKB-KW"/>
</dbReference>
<dbReference type="Proteomes" id="UP000014680">
    <property type="component" value="Unassembled WGS sequence"/>
</dbReference>
<dbReference type="EMBL" id="KB206756">
    <property type="protein sequence ID" value="ELP88202.1"/>
    <property type="molecule type" value="Genomic_DNA"/>
</dbReference>
<dbReference type="PANTHER" id="PTHR11477:SF0">
    <property type="entry name" value="IP08861P-RELATED"/>
    <property type="match status" value="1"/>
</dbReference>